<keyword evidence="9 15" id="KW-0378">Hydrolase</keyword>
<evidence type="ECO:0000256" key="6">
    <source>
        <dbReference type="ARBA" id="ARBA00022485"/>
    </source>
</evidence>
<reference evidence="16 17" key="1">
    <citation type="submission" date="2019-11" db="EMBL/GenBank/DDBJ databases">
        <authorList>
            <person name="Brisse S."/>
        </authorList>
    </citation>
    <scope>NUCLEOTIDE SEQUENCE [LARGE SCALE GENOMIC DNA]</scope>
    <source>
        <strain evidence="16">FRC0190</strain>
    </source>
</reference>
<dbReference type="Pfam" id="PF00633">
    <property type="entry name" value="HHH"/>
    <property type="match status" value="1"/>
</dbReference>
<evidence type="ECO:0000256" key="1">
    <source>
        <dbReference type="ARBA" id="ARBA00000843"/>
    </source>
</evidence>
<evidence type="ECO:0000256" key="2">
    <source>
        <dbReference type="ARBA" id="ARBA00001966"/>
    </source>
</evidence>
<name>A0A6I8MIL9_9CORY</name>
<dbReference type="KEGG" id="crf:FRC0190_02012"/>
<keyword evidence="13 15" id="KW-0326">Glycosidase</keyword>
<dbReference type="Pfam" id="PF00730">
    <property type="entry name" value="HhH-GPD"/>
    <property type="match status" value="1"/>
</dbReference>
<dbReference type="PANTHER" id="PTHR42944">
    <property type="entry name" value="ADENINE DNA GLYCOSYLASE"/>
    <property type="match status" value="1"/>
</dbReference>
<feature type="domain" description="HhH-GPD" evidence="14">
    <location>
        <begin position="42"/>
        <end position="191"/>
    </location>
</feature>
<dbReference type="EMBL" id="JARUHM010000013">
    <property type="protein sequence ID" value="MDT9411745.1"/>
    <property type="molecule type" value="Genomic_DNA"/>
</dbReference>
<evidence type="ECO:0000256" key="7">
    <source>
        <dbReference type="ARBA" id="ARBA00022723"/>
    </source>
</evidence>
<evidence type="ECO:0000256" key="13">
    <source>
        <dbReference type="ARBA" id="ARBA00023295"/>
    </source>
</evidence>
<dbReference type="GO" id="GO:0006298">
    <property type="term" value="P:mismatch repair"/>
    <property type="evidence" value="ECO:0007669"/>
    <property type="project" value="TreeGrafter"/>
</dbReference>
<dbReference type="RefSeq" id="WP_155874038.1">
    <property type="nucleotide sequence ID" value="NZ_CP168248.1"/>
</dbReference>
<dbReference type="Gene3D" id="1.10.1670.10">
    <property type="entry name" value="Helix-hairpin-Helix base-excision DNA repair enzymes (C-terminal)"/>
    <property type="match status" value="1"/>
</dbReference>
<evidence type="ECO:0000259" key="14">
    <source>
        <dbReference type="SMART" id="SM00478"/>
    </source>
</evidence>
<dbReference type="AlphaFoldDB" id="A0A6I8MIL9"/>
<evidence type="ECO:0000256" key="9">
    <source>
        <dbReference type="ARBA" id="ARBA00022801"/>
    </source>
</evidence>
<keyword evidence="10" id="KW-0408">Iron</keyword>
<dbReference type="SUPFAM" id="SSF48150">
    <property type="entry name" value="DNA-glycosylase"/>
    <property type="match status" value="1"/>
</dbReference>
<dbReference type="GO" id="GO:0034039">
    <property type="term" value="F:8-oxo-7,8-dihydroguanine DNA N-glycosylase activity"/>
    <property type="evidence" value="ECO:0007669"/>
    <property type="project" value="TreeGrafter"/>
</dbReference>
<comment type="cofactor">
    <cofactor evidence="2">
        <name>[4Fe-4S] cluster</name>
        <dbReference type="ChEBI" id="CHEBI:49883"/>
    </cofactor>
</comment>
<evidence type="ECO:0000256" key="10">
    <source>
        <dbReference type="ARBA" id="ARBA00023004"/>
    </source>
</evidence>
<dbReference type="PANTHER" id="PTHR42944:SF1">
    <property type="entry name" value="ADENINE DNA GLYCOSYLASE"/>
    <property type="match status" value="1"/>
</dbReference>
<dbReference type="GO" id="GO:0051539">
    <property type="term" value="F:4 iron, 4 sulfur cluster binding"/>
    <property type="evidence" value="ECO:0007669"/>
    <property type="project" value="UniProtKB-KW"/>
</dbReference>
<keyword evidence="11" id="KW-0411">Iron-sulfur</keyword>
<evidence type="ECO:0000256" key="4">
    <source>
        <dbReference type="ARBA" id="ARBA00012045"/>
    </source>
</evidence>
<protein>
    <recommendedName>
        <fullName evidence="5">Adenine DNA glycosylase</fullName>
        <ecNumber evidence="4">3.2.2.31</ecNumber>
    </recommendedName>
</protein>
<dbReference type="Proteomes" id="UP001265983">
    <property type="component" value="Unassembled WGS sequence"/>
</dbReference>
<dbReference type="GO" id="GO:0000701">
    <property type="term" value="F:purine-specific mismatch base pair DNA N-glycosylase activity"/>
    <property type="evidence" value="ECO:0007669"/>
    <property type="project" value="UniProtKB-EC"/>
</dbReference>
<dbReference type="InterPro" id="IPR003265">
    <property type="entry name" value="HhH-GPD_domain"/>
</dbReference>
<reference evidence="15 18" key="2">
    <citation type="submission" date="2023-03" db="EMBL/GenBank/DDBJ databases">
        <title>Whole genome sequence of the first Corynebacterium rouxii strains isolated in Brazil: a recent member of Corynebacterium diphtheriae complex.</title>
        <authorList>
            <person name="Vieira V."/>
            <person name="Ramos J.N."/>
            <person name="Araujo M.R.B."/>
            <person name="Baio P.V."/>
            <person name="Sant'Anna L.O."/>
            <person name="Veras J.F.C."/>
            <person name="Vieira E.M.D."/>
            <person name="Sousa M.A.B."/>
            <person name="Camargo C.H."/>
            <person name="Sacchi C.T."/>
            <person name="Campos K.R."/>
            <person name="Santos M.B.N."/>
            <person name="Bokermann S."/>
            <person name="Alvim L.B."/>
            <person name="Santos L.S."/>
            <person name="Mattos-Guaraldi A.L."/>
        </authorList>
    </citation>
    <scope>NUCLEOTIDE SEQUENCE [LARGE SCALE GENOMIC DNA]</scope>
    <source>
        <strain evidence="15 18">70862</strain>
    </source>
</reference>
<dbReference type="CDD" id="cd00056">
    <property type="entry name" value="ENDO3c"/>
    <property type="match status" value="1"/>
</dbReference>
<dbReference type="Proteomes" id="UP000423525">
    <property type="component" value="Chromosome"/>
</dbReference>
<keyword evidence="18" id="KW-1185">Reference proteome</keyword>
<dbReference type="Gene3D" id="1.10.340.30">
    <property type="entry name" value="Hypothetical protein, domain 2"/>
    <property type="match status" value="1"/>
</dbReference>
<dbReference type="EMBL" id="LR738855">
    <property type="protein sequence ID" value="VZH86075.1"/>
    <property type="molecule type" value="Genomic_DNA"/>
</dbReference>
<evidence type="ECO:0000256" key="12">
    <source>
        <dbReference type="ARBA" id="ARBA00023204"/>
    </source>
</evidence>
<evidence type="ECO:0000256" key="8">
    <source>
        <dbReference type="ARBA" id="ARBA00022763"/>
    </source>
</evidence>
<dbReference type="GO" id="GO:0035485">
    <property type="term" value="F:adenine/guanine mispair binding"/>
    <property type="evidence" value="ECO:0007669"/>
    <property type="project" value="TreeGrafter"/>
</dbReference>
<organism evidence="16 17">
    <name type="scientific">Corynebacterium rouxii</name>
    <dbReference type="NCBI Taxonomy" id="2719119"/>
    <lineage>
        <taxon>Bacteria</taxon>
        <taxon>Bacillati</taxon>
        <taxon>Actinomycetota</taxon>
        <taxon>Actinomycetes</taxon>
        <taxon>Mycobacteriales</taxon>
        <taxon>Corynebacteriaceae</taxon>
        <taxon>Corynebacterium</taxon>
    </lineage>
</organism>
<dbReference type="SMART" id="SM00478">
    <property type="entry name" value="ENDO3c"/>
    <property type="match status" value="1"/>
</dbReference>
<dbReference type="GO" id="GO:0032357">
    <property type="term" value="F:oxidized purine DNA binding"/>
    <property type="evidence" value="ECO:0007669"/>
    <property type="project" value="TreeGrafter"/>
</dbReference>
<evidence type="ECO:0000313" key="16">
    <source>
        <dbReference type="EMBL" id="VZH86075.1"/>
    </source>
</evidence>
<dbReference type="InterPro" id="IPR011257">
    <property type="entry name" value="DNA_glycosylase"/>
</dbReference>
<proteinExistence type="inferred from homology"/>
<dbReference type="PROSITE" id="PS01155">
    <property type="entry name" value="ENDONUCLEASE_III_2"/>
    <property type="match status" value="1"/>
</dbReference>
<evidence type="ECO:0000313" key="18">
    <source>
        <dbReference type="Proteomes" id="UP001265983"/>
    </source>
</evidence>
<gene>
    <name evidence="16" type="ORF">FRC0190_02012</name>
    <name evidence="15" type="ORF">P8T80_10260</name>
</gene>
<dbReference type="GO" id="GO:0006284">
    <property type="term" value="P:base-excision repair"/>
    <property type="evidence" value="ECO:0007669"/>
    <property type="project" value="InterPro"/>
</dbReference>
<dbReference type="InterPro" id="IPR000445">
    <property type="entry name" value="HhH_motif"/>
</dbReference>
<dbReference type="InterPro" id="IPR044298">
    <property type="entry name" value="MIG/MutY"/>
</dbReference>
<keyword evidence="7" id="KW-0479">Metal-binding</keyword>
<dbReference type="InterPro" id="IPR023170">
    <property type="entry name" value="HhH_base_excis_C"/>
</dbReference>
<comment type="similarity">
    <text evidence="3">Belongs to the Nth/MutY family.</text>
</comment>
<evidence type="ECO:0000313" key="15">
    <source>
        <dbReference type="EMBL" id="MDT9411745.1"/>
    </source>
</evidence>
<dbReference type="EC" id="3.2.2.31" evidence="4"/>
<keyword evidence="12" id="KW-0234">DNA repair</keyword>
<dbReference type="FunFam" id="1.10.340.30:FF:000003">
    <property type="entry name" value="A/G-specific adenine glycosylase"/>
    <property type="match status" value="1"/>
</dbReference>
<sequence>MNANNSENIPQILTEWYRKNARSIVWRTPQTSAWGVLLSEVMSQQTPVARVEPMWIEWMRRWPTPADFAQAGKDEVLRAWDRLGYPRRALRLHECAQQIVERHGGEVPQNVEDLLALPGIGDYTARAVAAFAFGQRVAVVDTNVRRVHHRVYQGIYLAGNASKRELREVEALLPHDNAPEFSVALMELGALVCQTTPQCDRCPLTQQCRWIALGRPMPSAEETAKAKKRVQKFVGTDRQVRGLIMAVLRNAEAPVPQSAIDVVWPDAAQRSRALFSLLDDGLATQNDAGLFSLPS</sequence>
<accession>A0A6I8MIL9</accession>
<evidence type="ECO:0000256" key="11">
    <source>
        <dbReference type="ARBA" id="ARBA00023014"/>
    </source>
</evidence>
<evidence type="ECO:0000256" key="5">
    <source>
        <dbReference type="ARBA" id="ARBA00022023"/>
    </source>
</evidence>
<comment type="catalytic activity">
    <reaction evidence="1">
        <text>Hydrolyzes free adenine bases from 7,8-dihydro-8-oxoguanine:adenine mismatched double-stranded DNA, leaving an apurinic site.</text>
        <dbReference type="EC" id="3.2.2.31"/>
    </reaction>
</comment>
<evidence type="ECO:0000313" key="17">
    <source>
        <dbReference type="Proteomes" id="UP000423525"/>
    </source>
</evidence>
<keyword evidence="6" id="KW-0004">4Fe-4S</keyword>
<dbReference type="InterPro" id="IPR004036">
    <property type="entry name" value="Endonuclease-III-like_CS2"/>
</dbReference>
<dbReference type="GO" id="GO:0046872">
    <property type="term" value="F:metal ion binding"/>
    <property type="evidence" value="ECO:0007669"/>
    <property type="project" value="UniProtKB-KW"/>
</dbReference>
<keyword evidence="8" id="KW-0227">DNA damage</keyword>
<evidence type="ECO:0000256" key="3">
    <source>
        <dbReference type="ARBA" id="ARBA00008343"/>
    </source>
</evidence>